<dbReference type="RefSeq" id="WP_115612266.1">
    <property type="nucleotide sequence ID" value="NZ_JBHLZC010000001.1"/>
</dbReference>
<feature type="compositionally biased region" description="Basic and acidic residues" evidence="1">
    <location>
        <begin position="10"/>
        <end position="23"/>
    </location>
</feature>
<feature type="compositionally biased region" description="Low complexity" evidence="1">
    <location>
        <begin position="25"/>
        <end position="44"/>
    </location>
</feature>
<dbReference type="Proteomes" id="UP000254572">
    <property type="component" value="Unassembled WGS sequence"/>
</dbReference>
<sequence>MVSTTTIELNQERQQELREEEQVTSHAPQAAPAPSPASSSNRQTEAIEERETQEEQPKKSGTLQVEDFYRFDRFNMQGEYKNVKRWHDFRSEFVFEHKEDHTKINVRKHKITFDNTDRNYAAALDLAQDKGWKSIHIKGRDAEAKAEIWYLAQLRGLETTGYEPTRADRQRLAGALERQKQEGLDIRPQADAAKNQEGKVAEPQVQGKNAEKAEERAAEKTADMPAQEASTATAKKTRGRPKKTAEAEPTQAQIVESAMKEVVIEAGRVLDLDDKQITVLENILTKGIAQAAADGKPVDVKTLADKVKTVKSKLPTIRTDITKAAQMEQSMVKDRQQAAAQQQPSRQPTPHRQPQQEIGGR</sequence>
<feature type="domain" description="Large polyvalent protein-associated" evidence="2">
    <location>
        <begin position="98"/>
        <end position="172"/>
    </location>
</feature>
<evidence type="ECO:0000313" key="4">
    <source>
        <dbReference type="Proteomes" id="UP000254572"/>
    </source>
</evidence>
<name>A0A381ECW2_9GAMM</name>
<protein>
    <recommendedName>
        <fullName evidence="2">Large polyvalent protein-associated domain-containing protein</fullName>
    </recommendedName>
</protein>
<feature type="compositionally biased region" description="Polar residues" evidence="1">
    <location>
        <begin position="344"/>
        <end position="361"/>
    </location>
</feature>
<feature type="region of interest" description="Disordered" evidence="1">
    <location>
        <begin position="326"/>
        <end position="361"/>
    </location>
</feature>
<evidence type="ECO:0000313" key="3">
    <source>
        <dbReference type="EMBL" id="SUX24871.1"/>
    </source>
</evidence>
<proteinExistence type="predicted"/>
<gene>
    <name evidence="3" type="ORF">NCTC13294_02125</name>
</gene>
<evidence type="ECO:0000256" key="1">
    <source>
        <dbReference type="SAM" id="MobiDB-lite"/>
    </source>
</evidence>
<dbReference type="EMBL" id="UFUW01000001">
    <property type="protein sequence ID" value="SUX24871.1"/>
    <property type="molecule type" value="Genomic_DNA"/>
</dbReference>
<feature type="region of interest" description="Disordered" evidence="1">
    <location>
        <begin position="1"/>
        <end position="62"/>
    </location>
</feature>
<dbReference type="InterPro" id="IPR040677">
    <property type="entry name" value="LPD7"/>
</dbReference>
<feature type="compositionally biased region" description="Basic and acidic residues" evidence="1">
    <location>
        <begin position="45"/>
        <end position="58"/>
    </location>
</feature>
<feature type="region of interest" description="Disordered" evidence="1">
    <location>
        <begin position="177"/>
        <end position="251"/>
    </location>
</feature>
<evidence type="ECO:0000259" key="2">
    <source>
        <dbReference type="Pfam" id="PF18821"/>
    </source>
</evidence>
<organism evidence="3 4">
    <name type="scientific">Cardiobacterium valvarum</name>
    <dbReference type="NCBI Taxonomy" id="194702"/>
    <lineage>
        <taxon>Bacteria</taxon>
        <taxon>Pseudomonadati</taxon>
        <taxon>Pseudomonadota</taxon>
        <taxon>Gammaproteobacteria</taxon>
        <taxon>Cardiobacteriales</taxon>
        <taxon>Cardiobacteriaceae</taxon>
        <taxon>Cardiobacterium</taxon>
    </lineage>
</organism>
<dbReference type="AlphaFoldDB" id="A0A381ECW2"/>
<feature type="compositionally biased region" description="Basic and acidic residues" evidence="1">
    <location>
        <begin position="209"/>
        <end position="222"/>
    </location>
</feature>
<reference evidence="3 4" key="1">
    <citation type="submission" date="2018-06" db="EMBL/GenBank/DDBJ databases">
        <authorList>
            <consortium name="Pathogen Informatics"/>
            <person name="Doyle S."/>
        </authorList>
    </citation>
    <scope>NUCLEOTIDE SEQUENCE [LARGE SCALE GENOMIC DNA]</scope>
    <source>
        <strain evidence="3 4">NCTC13294</strain>
    </source>
</reference>
<accession>A0A381ECW2</accession>
<keyword evidence="4" id="KW-1185">Reference proteome</keyword>
<dbReference type="Pfam" id="PF18821">
    <property type="entry name" value="LPD7"/>
    <property type="match status" value="1"/>
</dbReference>